<evidence type="ECO:0000256" key="1">
    <source>
        <dbReference type="SAM" id="SignalP"/>
    </source>
</evidence>
<proteinExistence type="predicted"/>
<reference evidence="2" key="1">
    <citation type="submission" date="2018-01" db="EMBL/GenBank/DDBJ databases">
        <title>An insight into the sialome of Amazonian anophelines.</title>
        <authorList>
            <person name="Ribeiro J.M."/>
            <person name="Scarpassa V."/>
            <person name="Calvo E."/>
        </authorList>
    </citation>
    <scope>NUCLEOTIDE SEQUENCE</scope>
    <source>
        <tissue evidence="2">Salivary glands</tissue>
    </source>
</reference>
<dbReference type="AlphaFoldDB" id="A0A2M4CDK3"/>
<feature type="signal peptide" evidence="1">
    <location>
        <begin position="1"/>
        <end position="27"/>
    </location>
</feature>
<sequence>MAMSSSSSRSSLAIFILFPFLAPRGLSEIWKFIERNHLDHSDPRWCGSIADSEGFTLGRVPRGTGDGAVGGH</sequence>
<accession>A0A2M4CDK3</accession>
<organism evidence="2">
    <name type="scientific">Anopheles marajoara</name>
    <dbReference type="NCBI Taxonomy" id="58244"/>
    <lineage>
        <taxon>Eukaryota</taxon>
        <taxon>Metazoa</taxon>
        <taxon>Ecdysozoa</taxon>
        <taxon>Arthropoda</taxon>
        <taxon>Hexapoda</taxon>
        <taxon>Insecta</taxon>
        <taxon>Pterygota</taxon>
        <taxon>Neoptera</taxon>
        <taxon>Endopterygota</taxon>
        <taxon>Diptera</taxon>
        <taxon>Nematocera</taxon>
        <taxon>Culicoidea</taxon>
        <taxon>Culicidae</taxon>
        <taxon>Anophelinae</taxon>
        <taxon>Anopheles</taxon>
    </lineage>
</organism>
<feature type="chain" id="PRO_5014882622" evidence="1">
    <location>
        <begin position="28"/>
        <end position="72"/>
    </location>
</feature>
<evidence type="ECO:0000313" key="2">
    <source>
        <dbReference type="EMBL" id="MBW63394.1"/>
    </source>
</evidence>
<name>A0A2M4CDK3_9DIPT</name>
<dbReference type="EMBL" id="GGFJ01014253">
    <property type="protein sequence ID" value="MBW63394.1"/>
    <property type="molecule type" value="Transcribed_RNA"/>
</dbReference>
<keyword evidence="1" id="KW-0732">Signal</keyword>
<protein>
    <submittedName>
        <fullName evidence="2">Putative secreted protein</fullName>
    </submittedName>
</protein>